<protein>
    <submittedName>
        <fullName evidence="4">TetR/AcrR family transcriptional regulator</fullName>
    </submittedName>
</protein>
<evidence type="ECO:0000313" key="5">
    <source>
        <dbReference type="Proteomes" id="UP001595974"/>
    </source>
</evidence>
<dbReference type="Proteomes" id="UP001595974">
    <property type="component" value="Unassembled WGS sequence"/>
</dbReference>
<evidence type="ECO:0000313" key="4">
    <source>
        <dbReference type="EMBL" id="MFC5768635.1"/>
    </source>
</evidence>
<dbReference type="Gene3D" id="1.10.357.10">
    <property type="entry name" value="Tetracycline Repressor, domain 2"/>
    <property type="match status" value="1"/>
</dbReference>
<evidence type="ECO:0000256" key="1">
    <source>
        <dbReference type="ARBA" id="ARBA00023015"/>
    </source>
</evidence>
<dbReference type="SUPFAM" id="SSF48498">
    <property type="entry name" value="Tetracyclin repressor-like, C-terminal domain"/>
    <property type="match status" value="1"/>
</dbReference>
<comment type="caution">
    <text evidence="4">The sequence shown here is derived from an EMBL/GenBank/DDBJ whole genome shotgun (WGS) entry which is preliminary data.</text>
</comment>
<evidence type="ECO:0000256" key="3">
    <source>
        <dbReference type="ARBA" id="ARBA00023163"/>
    </source>
</evidence>
<dbReference type="RefSeq" id="WP_385961064.1">
    <property type="nucleotide sequence ID" value="NZ_JBHSOG010000011.1"/>
</dbReference>
<dbReference type="SUPFAM" id="SSF46689">
    <property type="entry name" value="Homeodomain-like"/>
    <property type="match status" value="1"/>
</dbReference>
<gene>
    <name evidence="4" type="ORF">ACFPTN_04550</name>
</gene>
<accession>A0ABW1AN79</accession>
<organism evidence="4 5">
    <name type="scientific">Thauera sinica</name>
    <dbReference type="NCBI Taxonomy" id="2665146"/>
    <lineage>
        <taxon>Bacteria</taxon>
        <taxon>Pseudomonadati</taxon>
        <taxon>Pseudomonadota</taxon>
        <taxon>Betaproteobacteria</taxon>
        <taxon>Rhodocyclales</taxon>
        <taxon>Zoogloeaceae</taxon>
        <taxon>Thauera</taxon>
    </lineage>
</organism>
<dbReference type="EMBL" id="JBHSOG010000011">
    <property type="protein sequence ID" value="MFC5768635.1"/>
    <property type="molecule type" value="Genomic_DNA"/>
</dbReference>
<keyword evidence="5" id="KW-1185">Reference proteome</keyword>
<proteinExistence type="predicted"/>
<keyword evidence="1" id="KW-0805">Transcription regulation</keyword>
<reference evidence="5" key="1">
    <citation type="journal article" date="2019" name="Int. J. Syst. Evol. Microbiol.">
        <title>The Global Catalogue of Microorganisms (GCM) 10K type strain sequencing project: providing services to taxonomists for standard genome sequencing and annotation.</title>
        <authorList>
            <consortium name="The Broad Institute Genomics Platform"/>
            <consortium name="The Broad Institute Genome Sequencing Center for Infectious Disease"/>
            <person name="Wu L."/>
            <person name="Ma J."/>
        </authorList>
    </citation>
    <scope>NUCLEOTIDE SEQUENCE [LARGE SCALE GENOMIC DNA]</scope>
    <source>
        <strain evidence="5">SHR3</strain>
    </source>
</reference>
<dbReference type="InterPro" id="IPR009057">
    <property type="entry name" value="Homeodomain-like_sf"/>
</dbReference>
<name>A0ABW1AN79_9RHOO</name>
<dbReference type="PANTHER" id="PTHR30055">
    <property type="entry name" value="HTH-TYPE TRANSCRIPTIONAL REGULATOR RUTR"/>
    <property type="match status" value="1"/>
</dbReference>
<sequence length="183" mass="20572">MTIFGTETEDRRILSSLALALVDHPRASLQELARAIGISKTTLYRFCRTREQLIERLMGHCTEVFSRAIETAELETAPVPEALSRLIANNVEHRELTAFVMYYWKEASWNPDTEAGWDAALDRFFLRGQQEGFFRIDIPAPALSELWVSTVVGLVDAERRGRVARSGLATLVERAFLCGARAG</sequence>
<dbReference type="PANTHER" id="PTHR30055:SF234">
    <property type="entry name" value="HTH-TYPE TRANSCRIPTIONAL REGULATOR BETI"/>
    <property type="match status" value="1"/>
</dbReference>
<dbReference type="InterPro" id="IPR050109">
    <property type="entry name" value="HTH-type_TetR-like_transc_reg"/>
</dbReference>
<keyword evidence="3" id="KW-0804">Transcription</keyword>
<evidence type="ECO:0000256" key="2">
    <source>
        <dbReference type="ARBA" id="ARBA00023125"/>
    </source>
</evidence>
<keyword evidence="2" id="KW-0238">DNA-binding</keyword>
<dbReference type="InterPro" id="IPR036271">
    <property type="entry name" value="Tet_transcr_reg_TetR-rel_C_sf"/>
</dbReference>